<accession>A0A4Y2NV86</accession>
<comment type="caution">
    <text evidence="1">The sequence shown here is derived from an EMBL/GenBank/DDBJ whole genome shotgun (WGS) entry which is preliminary data.</text>
</comment>
<protein>
    <submittedName>
        <fullName evidence="1">Uncharacterized protein</fullName>
    </submittedName>
</protein>
<dbReference type="AlphaFoldDB" id="A0A4Y2NV86"/>
<evidence type="ECO:0000313" key="1">
    <source>
        <dbReference type="EMBL" id="GBN42609.1"/>
    </source>
</evidence>
<name>A0A4Y2NV86_ARAVE</name>
<gene>
    <name evidence="1" type="ORF">AVEN_182682_1</name>
</gene>
<reference evidence="1 2" key="1">
    <citation type="journal article" date="2019" name="Sci. Rep.">
        <title>Orb-weaving spider Araneus ventricosus genome elucidates the spidroin gene catalogue.</title>
        <authorList>
            <person name="Kono N."/>
            <person name="Nakamura H."/>
            <person name="Ohtoshi R."/>
            <person name="Moran D.A.P."/>
            <person name="Shinohara A."/>
            <person name="Yoshida Y."/>
            <person name="Fujiwara M."/>
            <person name="Mori M."/>
            <person name="Tomita M."/>
            <person name="Arakawa K."/>
        </authorList>
    </citation>
    <scope>NUCLEOTIDE SEQUENCE [LARGE SCALE GENOMIC DNA]</scope>
</reference>
<dbReference type="EMBL" id="BGPR01129641">
    <property type="protein sequence ID" value="GBN42609.1"/>
    <property type="molecule type" value="Genomic_DNA"/>
</dbReference>
<sequence>MKFIPLQKAVQITLHIRDSTACVHDGQWWLAEGNDISDINKDVLVTFYHPARPRTAFKKKQKDQTWVPMNNVLSKLSALELQQLLEGHITFSQN</sequence>
<dbReference type="Proteomes" id="UP000499080">
    <property type="component" value="Unassembled WGS sequence"/>
</dbReference>
<keyword evidence="2" id="KW-1185">Reference proteome</keyword>
<proteinExistence type="predicted"/>
<evidence type="ECO:0000313" key="2">
    <source>
        <dbReference type="Proteomes" id="UP000499080"/>
    </source>
</evidence>
<organism evidence="1 2">
    <name type="scientific">Araneus ventricosus</name>
    <name type="common">Orbweaver spider</name>
    <name type="synonym">Epeira ventricosa</name>
    <dbReference type="NCBI Taxonomy" id="182803"/>
    <lineage>
        <taxon>Eukaryota</taxon>
        <taxon>Metazoa</taxon>
        <taxon>Ecdysozoa</taxon>
        <taxon>Arthropoda</taxon>
        <taxon>Chelicerata</taxon>
        <taxon>Arachnida</taxon>
        <taxon>Araneae</taxon>
        <taxon>Araneomorphae</taxon>
        <taxon>Entelegynae</taxon>
        <taxon>Araneoidea</taxon>
        <taxon>Araneidae</taxon>
        <taxon>Araneus</taxon>
    </lineage>
</organism>
<dbReference type="OrthoDB" id="6625945at2759"/>